<gene>
    <name evidence="8" type="ORF">CARUB_v10008786mg</name>
</gene>
<organism evidence="8 9">
    <name type="scientific">Capsella rubella</name>
    <dbReference type="NCBI Taxonomy" id="81985"/>
    <lineage>
        <taxon>Eukaryota</taxon>
        <taxon>Viridiplantae</taxon>
        <taxon>Streptophyta</taxon>
        <taxon>Embryophyta</taxon>
        <taxon>Tracheophyta</taxon>
        <taxon>Spermatophyta</taxon>
        <taxon>Magnoliopsida</taxon>
        <taxon>eudicotyledons</taxon>
        <taxon>Gunneridae</taxon>
        <taxon>Pentapetalae</taxon>
        <taxon>rosids</taxon>
        <taxon>malvids</taxon>
        <taxon>Brassicales</taxon>
        <taxon>Brassicaceae</taxon>
        <taxon>Camelineae</taxon>
        <taxon>Capsella</taxon>
    </lineage>
</organism>
<keyword evidence="9" id="KW-1185">Reference proteome</keyword>
<evidence type="ECO:0000313" key="8">
    <source>
        <dbReference type="EMBL" id="EOA40093.1"/>
    </source>
</evidence>
<dbReference type="NCBIfam" id="TIGR00797">
    <property type="entry name" value="matE"/>
    <property type="match status" value="1"/>
</dbReference>
<name>R0IRZ4_9BRAS</name>
<dbReference type="GO" id="GO:0016020">
    <property type="term" value="C:membrane"/>
    <property type="evidence" value="ECO:0007669"/>
    <property type="project" value="UniProtKB-SubCell"/>
</dbReference>
<dbReference type="InterPro" id="IPR045069">
    <property type="entry name" value="MATE_euk"/>
</dbReference>
<feature type="transmembrane region" description="Helical" evidence="7">
    <location>
        <begin position="207"/>
        <end position="225"/>
    </location>
</feature>
<feature type="transmembrane region" description="Helical" evidence="7">
    <location>
        <begin position="171"/>
        <end position="195"/>
    </location>
</feature>
<dbReference type="InterPro" id="IPR002528">
    <property type="entry name" value="MATE_fam"/>
</dbReference>
<feature type="transmembrane region" description="Helical" evidence="7">
    <location>
        <begin position="237"/>
        <end position="256"/>
    </location>
</feature>
<keyword evidence="5 7" id="KW-1133">Transmembrane helix</keyword>
<feature type="transmembrane region" description="Helical" evidence="7">
    <location>
        <begin position="459"/>
        <end position="483"/>
    </location>
</feature>
<evidence type="ECO:0000256" key="1">
    <source>
        <dbReference type="ARBA" id="ARBA00004141"/>
    </source>
</evidence>
<evidence type="ECO:0000256" key="5">
    <source>
        <dbReference type="ARBA" id="ARBA00022989"/>
    </source>
</evidence>
<reference evidence="9" key="1">
    <citation type="journal article" date="2013" name="Nat. Genet.">
        <title>The Capsella rubella genome and the genomic consequences of rapid mating system evolution.</title>
        <authorList>
            <person name="Slotte T."/>
            <person name="Hazzouri K.M."/>
            <person name="Agren J.A."/>
            <person name="Koenig D."/>
            <person name="Maumus F."/>
            <person name="Guo Y.L."/>
            <person name="Steige K."/>
            <person name="Platts A.E."/>
            <person name="Escobar J.S."/>
            <person name="Newman L.K."/>
            <person name="Wang W."/>
            <person name="Mandakova T."/>
            <person name="Vello E."/>
            <person name="Smith L.M."/>
            <person name="Henz S.R."/>
            <person name="Steffen J."/>
            <person name="Takuno S."/>
            <person name="Brandvain Y."/>
            <person name="Coop G."/>
            <person name="Andolfatto P."/>
            <person name="Hu T.T."/>
            <person name="Blanchette M."/>
            <person name="Clark R.M."/>
            <person name="Quesneville H."/>
            <person name="Nordborg M."/>
            <person name="Gaut B.S."/>
            <person name="Lysak M.A."/>
            <person name="Jenkins J."/>
            <person name="Grimwood J."/>
            <person name="Chapman J."/>
            <person name="Prochnik S."/>
            <person name="Shu S."/>
            <person name="Rokhsar D."/>
            <person name="Schmutz J."/>
            <person name="Weigel D."/>
            <person name="Wright S.I."/>
        </authorList>
    </citation>
    <scope>NUCLEOTIDE SEQUENCE [LARGE SCALE GENOMIC DNA]</scope>
    <source>
        <strain evidence="9">cv. Monte Gargano</strain>
    </source>
</reference>
<sequence length="543" mass="59552">MIHSFNNQLDSNFGVFISFVNKQKQPTKQKSLISSLISLSLSLFTLSIAMARGGGDVTETLLKKSREKGGEEEDELGMIEKVWKESKKLWVVAGPAIFTRFSTSGLSLITQAFIGHLGSTELAAYSITLTVLLRFSNGILLGMASALETLCGQAYGAKQYHMLGIYLQRSWIVLIGCTICLMPIYIFSGPILLALGQEESLVRVARIIALWVIGINISFVPSFTCQMFLQAQSKNKIIAYVAAVSLGVHVFLSWLLVVHFDFGISGAMTSSLVAHWLPNIAQLLFVTCGGCKDTWRGFSWLAFKDLWPVFKLSVSSGGMICLELWYNSILILLTGNLRNAEVALNALAICININALEMMVAFGFMAAASVRVSNEIGSGNSKGAKFATIVVVLTSLSIGIIIFFVFLFLRGKVSYIFTTSEAVATQVADLSPLLAFSILLNSVQPVLSGVAVGAGWQKYVTYVNLACYYFVGIPSGVFLGYVVGLQVKGVWLGMIFGIFVQTCVLTIMTMRKNWDQQVASSLKRLNRWVEPERRSQNQTLQNE</sequence>
<dbReference type="PANTHER" id="PTHR11206">
    <property type="entry name" value="MULTIDRUG RESISTANCE PROTEIN"/>
    <property type="match status" value="1"/>
</dbReference>
<evidence type="ECO:0000256" key="2">
    <source>
        <dbReference type="ARBA" id="ARBA00010199"/>
    </source>
</evidence>
<dbReference type="EMBL" id="KB870805">
    <property type="protein sequence ID" value="EOA40093.1"/>
    <property type="molecule type" value="Genomic_DNA"/>
</dbReference>
<evidence type="ECO:0000256" key="3">
    <source>
        <dbReference type="ARBA" id="ARBA00022448"/>
    </source>
</evidence>
<evidence type="ECO:0000313" key="9">
    <source>
        <dbReference type="Proteomes" id="UP000029121"/>
    </source>
</evidence>
<feature type="transmembrane region" description="Helical" evidence="7">
    <location>
        <begin position="389"/>
        <end position="410"/>
    </location>
</feature>
<keyword evidence="6 7" id="KW-0472">Membrane</keyword>
<comment type="subcellular location">
    <subcellularLocation>
        <location evidence="1">Membrane</location>
        <topology evidence="1">Multi-pass membrane protein</topology>
    </subcellularLocation>
</comment>
<accession>R0IRZ4</accession>
<dbReference type="AlphaFoldDB" id="R0IRZ4"/>
<evidence type="ECO:0000256" key="7">
    <source>
        <dbReference type="RuleBase" id="RU004914"/>
    </source>
</evidence>
<dbReference type="GO" id="GO:0015297">
    <property type="term" value="F:antiporter activity"/>
    <property type="evidence" value="ECO:0007669"/>
    <property type="project" value="InterPro"/>
</dbReference>
<dbReference type="GO" id="GO:1990961">
    <property type="term" value="P:xenobiotic detoxification by transmembrane export across the plasma membrane"/>
    <property type="evidence" value="ECO:0007669"/>
    <property type="project" value="InterPro"/>
</dbReference>
<evidence type="ECO:0000256" key="6">
    <source>
        <dbReference type="ARBA" id="ARBA00023136"/>
    </source>
</evidence>
<dbReference type="STRING" id="81985.R0IRZ4"/>
<protein>
    <recommendedName>
        <fullName evidence="7">Protein DETOXIFICATION</fullName>
    </recommendedName>
    <alternativeName>
        <fullName evidence="7">Multidrug and toxic compound extrusion protein</fullName>
    </alternativeName>
</protein>
<feature type="transmembrane region" description="Helical" evidence="7">
    <location>
        <begin position="489"/>
        <end position="508"/>
    </location>
</feature>
<dbReference type="eggNOG" id="KOG1347">
    <property type="taxonomic scope" value="Eukaryota"/>
</dbReference>
<dbReference type="Proteomes" id="UP000029121">
    <property type="component" value="Unassembled WGS sequence"/>
</dbReference>
<feature type="transmembrane region" description="Helical" evidence="7">
    <location>
        <begin position="346"/>
        <end position="368"/>
    </location>
</feature>
<dbReference type="Pfam" id="PF01554">
    <property type="entry name" value="MatE"/>
    <property type="match status" value="2"/>
</dbReference>
<comment type="similarity">
    <text evidence="2 7">Belongs to the multi antimicrobial extrusion (MATE) (TC 2.A.66.1) family.</text>
</comment>
<keyword evidence="4 7" id="KW-0812">Transmembrane</keyword>
<dbReference type="GO" id="GO:0042910">
    <property type="term" value="F:xenobiotic transmembrane transporter activity"/>
    <property type="evidence" value="ECO:0007669"/>
    <property type="project" value="InterPro"/>
</dbReference>
<feature type="transmembrane region" description="Helical" evidence="7">
    <location>
        <begin position="306"/>
        <end position="326"/>
    </location>
</feature>
<keyword evidence="3" id="KW-0813">Transport</keyword>
<feature type="transmembrane region" description="Helical" evidence="7">
    <location>
        <begin position="122"/>
        <end position="150"/>
    </location>
</feature>
<evidence type="ECO:0000256" key="4">
    <source>
        <dbReference type="ARBA" id="ARBA00022692"/>
    </source>
</evidence>
<proteinExistence type="inferred from homology"/>
<dbReference type="CDD" id="cd13132">
    <property type="entry name" value="MATE_eukaryotic"/>
    <property type="match status" value="1"/>
</dbReference>
<feature type="transmembrane region" description="Helical" evidence="7">
    <location>
        <begin position="32"/>
        <end position="51"/>
    </location>
</feature>